<keyword evidence="2" id="KW-1185">Reference proteome</keyword>
<evidence type="ECO:0000313" key="1">
    <source>
        <dbReference type="EMBL" id="KFM80448.1"/>
    </source>
</evidence>
<dbReference type="OrthoDB" id="6408695at2759"/>
<dbReference type="SUPFAM" id="SSF81321">
    <property type="entry name" value="Family A G protein-coupled receptor-like"/>
    <property type="match status" value="1"/>
</dbReference>
<organism evidence="1 2">
    <name type="scientific">Stegodyphus mimosarum</name>
    <name type="common">African social velvet spider</name>
    <dbReference type="NCBI Taxonomy" id="407821"/>
    <lineage>
        <taxon>Eukaryota</taxon>
        <taxon>Metazoa</taxon>
        <taxon>Ecdysozoa</taxon>
        <taxon>Arthropoda</taxon>
        <taxon>Chelicerata</taxon>
        <taxon>Arachnida</taxon>
        <taxon>Araneae</taxon>
        <taxon>Araneomorphae</taxon>
        <taxon>Entelegynae</taxon>
        <taxon>Eresoidea</taxon>
        <taxon>Eresidae</taxon>
        <taxon>Stegodyphus</taxon>
    </lineage>
</organism>
<dbReference type="Proteomes" id="UP000054359">
    <property type="component" value="Unassembled WGS sequence"/>
</dbReference>
<evidence type="ECO:0000313" key="2">
    <source>
        <dbReference type="Proteomes" id="UP000054359"/>
    </source>
</evidence>
<feature type="non-terminal residue" evidence="1">
    <location>
        <position position="99"/>
    </location>
</feature>
<accession>A0A087USV9</accession>
<reference evidence="1 2" key="1">
    <citation type="submission" date="2013-11" db="EMBL/GenBank/DDBJ databases">
        <title>Genome sequencing of Stegodyphus mimosarum.</title>
        <authorList>
            <person name="Bechsgaard J."/>
        </authorList>
    </citation>
    <scope>NUCLEOTIDE SEQUENCE [LARGE SCALE GENOMIC DNA]</scope>
</reference>
<keyword evidence="1" id="KW-0675">Receptor</keyword>
<dbReference type="Gene3D" id="1.20.1070.10">
    <property type="entry name" value="Rhodopsin 7-helix transmembrane proteins"/>
    <property type="match status" value="1"/>
</dbReference>
<protein>
    <submittedName>
        <fullName evidence="1">Neuromedin-U receptor 2</fullName>
    </submittedName>
</protein>
<proteinExistence type="predicted"/>
<gene>
    <name evidence="1" type="ORF">X975_15708</name>
</gene>
<name>A0A087USV9_STEMI</name>
<dbReference type="AlphaFoldDB" id="A0A087USV9"/>
<dbReference type="EMBL" id="KK121420">
    <property type="protein sequence ID" value="KFM80448.1"/>
    <property type="molecule type" value="Genomic_DNA"/>
</dbReference>
<dbReference type="STRING" id="407821.A0A087USV9"/>
<sequence length="99" mass="10930">MATYVTDPTPFLHTVYTVITNISGVSYYLSATVNPILYQLMSLKFQQAFKDTFGPFSTCLRGDPHSIEIGPLTQTGYTRGSSRTQKSFCGSANHIVTLK</sequence>